<evidence type="ECO:0000313" key="3">
    <source>
        <dbReference type="WBParaSite" id="nRc.2.0.1.t17163-RA"/>
    </source>
</evidence>
<name>A0A915ISI5_ROMCU</name>
<evidence type="ECO:0000256" key="1">
    <source>
        <dbReference type="SAM" id="MobiDB-lite"/>
    </source>
</evidence>
<sequence>MLFSEHQWKDYPAALKEEIQRILLPPPTLIAPVPQVTQTAPVMAQPVMQPQVPSPPLTISQPPRMPQPLQPATLVPPTAPVEKAHEEAEKSSQATSTPKPKIPSSRTAAPATKPPPAHQTDSHHSRHESHSCDDCHRREMQQIQPTSRDSRQQ</sequence>
<dbReference type="Proteomes" id="UP000887565">
    <property type="component" value="Unplaced"/>
</dbReference>
<protein>
    <submittedName>
        <fullName evidence="3">Uncharacterized protein</fullName>
    </submittedName>
</protein>
<feature type="region of interest" description="Disordered" evidence="1">
    <location>
        <begin position="48"/>
        <end position="153"/>
    </location>
</feature>
<organism evidence="2 3">
    <name type="scientific">Romanomermis culicivorax</name>
    <name type="common">Nematode worm</name>
    <dbReference type="NCBI Taxonomy" id="13658"/>
    <lineage>
        <taxon>Eukaryota</taxon>
        <taxon>Metazoa</taxon>
        <taxon>Ecdysozoa</taxon>
        <taxon>Nematoda</taxon>
        <taxon>Enoplea</taxon>
        <taxon>Dorylaimia</taxon>
        <taxon>Mermithida</taxon>
        <taxon>Mermithoidea</taxon>
        <taxon>Mermithidae</taxon>
        <taxon>Romanomermis</taxon>
    </lineage>
</organism>
<proteinExistence type="predicted"/>
<feature type="compositionally biased region" description="Basic and acidic residues" evidence="1">
    <location>
        <begin position="120"/>
        <end position="140"/>
    </location>
</feature>
<dbReference type="AlphaFoldDB" id="A0A915ISI5"/>
<dbReference type="WBParaSite" id="nRc.2.0.1.t17163-RA">
    <property type="protein sequence ID" value="nRc.2.0.1.t17163-RA"/>
    <property type="gene ID" value="nRc.2.0.1.g17163"/>
</dbReference>
<reference evidence="3" key="1">
    <citation type="submission" date="2022-11" db="UniProtKB">
        <authorList>
            <consortium name="WormBaseParasite"/>
        </authorList>
    </citation>
    <scope>IDENTIFICATION</scope>
</reference>
<keyword evidence="2" id="KW-1185">Reference proteome</keyword>
<accession>A0A915ISI5</accession>
<evidence type="ECO:0000313" key="2">
    <source>
        <dbReference type="Proteomes" id="UP000887565"/>
    </source>
</evidence>